<evidence type="ECO:0000313" key="4">
    <source>
        <dbReference type="EMBL" id="ADM28293.1"/>
    </source>
</evidence>
<dbReference type="PANTHER" id="PTHR35561:SF1">
    <property type="entry name" value="RNA 2',3'-CYCLIC PHOSPHODIESTERASE"/>
    <property type="match status" value="1"/>
</dbReference>
<dbReference type="NCBIfam" id="TIGR02258">
    <property type="entry name" value="2_5_ligase"/>
    <property type="match status" value="1"/>
</dbReference>
<dbReference type="GO" id="GO:0016874">
    <property type="term" value="F:ligase activity"/>
    <property type="evidence" value="ECO:0007669"/>
    <property type="project" value="UniProtKB-KW"/>
</dbReference>
<dbReference type="SUPFAM" id="SSF55144">
    <property type="entry name" value="LigT-like"/>
    <property type="match status" value="1"/>
</dbReference>
<dbReference type="InterPro" id="IPR009097">
    <property type="entry name" value="Cyclic_Pdiesterase"/>
</dbReference>
<reference evidence="4 5" key="1">
    <citation type="journal article" date="2010" name="Stand. Genomic Sci.">
        <title>Complete genome sequence of Ignisphaera aggregans type strain (AQ1.S1).</title>
        <authorList>
            <person name="Goker M."/>
            <person name="Held B."/>
            <person name="Lapidus A."/>
            <person name="Nolan M."/>
            <person name="Spring S."/>
            <person name="Yasawong M."/>
            <person name="Lucas S."/>
            <person name="Glavina Del Rio T."/>
            <person name="Tice H."/>
            <person name="Cheng J.F."/>
            <person name="Goodwin L."/>
            <person name="Tapia R."/>
            <person name="Pitluck S."/>
            <person name="Liolios K."/>
            <person name="Ivanova N."/>
            <person name="Mavromatis K."/>
            <person name="Mikhailova N."/>
            <person name="Pati A."/>
            <person name="Chen A."/>
            <person name="Palaniappan K."/>
            <person name="Brambilla E."/>
            <person name="Land M."/>
            <person name="Hauser L."/>
            <person name="Chang Y.J."/>
            <person name="Jeffries C.D."/>
            <person name="Brettin T."/>
            <person name="Detter J.C."/>
            <person name="Han C."/>
            <person name="Rohde M."/>
            <person name="Sikorski J."/>
            <person name="Woyke T."/>
            <person name="Bristow J."/>
            <person name="Eisen J.A."/>
            <person name="Markowitz V."/>
            <person name="Hugenholtz P."/>
            <person name="Kyrpides N.C."/>
            <person name="Klenk H.P."/>
        </authorList>
    </citation>
    <scope>NUCLEOTIDE SEQUENCE [LARGE SCALE GENOMIC DNA]</scope>
    <source>
        <strain evidence="5">DSM 17230 / JCM 13409 / AQ1.S1</strain>
    </source>
</reference>
<comment type="function">
    <text evidence="2">Hydrolyzes RNA 2',3'-cyclic phosphodiester to an RNA 2'-phosphomonoester.</text>
</comment>
<dbReference type="InterPro" id="IPR019510">
    <property type="entry name" value="AKAP7-like_phosphoesterase"/>
</dbReference>
<dbReference type="GO" id="GO:0004113">
    <property type="term" value="F:2',3'-cyclic-nucleotide 3'-phosphodiesterase activity"/>
    <property type="evidence" value="ECO:0007669"/>
    <property type="project" value="InterPro"/>
</dbReference>
<dbReference type="EC" id="3.1.4.58" evidence="2"/>
<comment type="similarity">
    <text evidence="2">Belongs to the 2H phosphoesterase superfamily. ThpR family.</text>
</comment>
<dbReference type="BioCyc" id="IAGG583356:GHAH-1480-MONOMER"/>
<accession>E0SQW3</accession>
<gene>
    <name evidence="4" type="ordered locus">Igag_1491</name>
</gene>
<dbReference type="AlphaFoldDB" id="E0SQW3"/>
<feature type="active site" description="Proton acceptor" evidence="2">
    <location>
        <position position="138"/>
    </location>
</feature>
<keyword evidence="1 2" id="KW-0378">Hydrolase</keyword>
<feature type="domain" description="A-kinase anchor protein 7-like phosphoesterase" evidence="3">
    <location>
        <begin position="11"/>
        <end position="191"/>
    </location>
</feature>
<protein>
    <recommendedName>
        <fullName evidence="2">RNA 2',3'-cyclic phosphodiesterase</fullName>
        <shortName evidence="2">RNA 2',3'-CPDase</shortName>
        <ecNumber evidence="2">3.1.4.58</ecNumber>
    </recommendedName>
</protein>
<dbReference type="Gene3D" id="3.90.1140.10">
    <property type="entry name" value="Cyclic phosphodiesterase"/>
    <property type="match status" value="1"/>
</dbReference>
<evidence type="ECO:0000256" key="2">
    <source>
        <dbReference type="HAMAP-Rule" id="MF_01940"/>
    </source>
</evidence>
<dbReference type="KEGG" id="iag:Igag_1491"/>
<feature type="short sequence motif" description="HXTX 1" evidence="2">
    <location>
        <begin position="48"/>
        <end position="51"/>
    </location>
</feature>
<evidence type="ECO:0000256" key="1">
    <source>
        <dbReference type="ARBA" id="ARBA00022801"/>
    </source>
</evidence>
<dbReference type="InterPro" id="IPR004175">
    <property type="entry name" value="RNA_CPDase"/>
</dbReference>
<organism evidence="4 5">
    <name type="scientific">Ignisphaera aggregans (strain DSM 17230 / JCM 13409 / AQ1.S1)</name>
    <dbReference type="NCBI Taxonomy" id="583356"/>
    <lineage>
        <taxon>Archaea</taxon>
        <taxon>Thermoproteota</taxon>
        <taxon>Thermoprotei</taxon>
        <taxon>Desulfurococcales</taxon>
        <taxon>Desulfurococcaceae</taxon>
        <taxon>Ignisphaera</taxon>
    </lineage>
</organism>
<dbReference type="Pfam" id="PF10469">
    <property type="entry name" value="AKAP7_NLS"/>
    <property type="match status" value="1"/>
</dbReference>
<feature type="short sequence motif" description="HXTX 2" evidence="2">
    <location>
        <begin position="138"/>
        <end position="141"/>
    </location>
</feature>
<dbReference type="Proteomes" id="UP000001304">
    <property type="component" value="Chromosome"/>
</dbReference>
<evidence type="ECO:0000259" key="3">
    <source>
        <dbReference type="Pfam" id="PF10469"/>
    </source>
</evidence>
<dbReference type="EMBL" id="CP002098">
    <property type="protein sequence ID" value="ADM28293.1"/>
    <property type="molecule type" value="Genomic_DNA"/>
</dbReference>
<dbReference type="HAMAP" id="MF_01940">
    <property type="entry name" value="RNA_CPDase"/>
    <property type="match status" value="1"/>
</dbReference>
<dbReference type="GO" id="GO:0008664">
    <property type="term" value="F:RNA 2',3'-cyclic 3'-phosphodiesterase activity"/>
    <property type="evidence" value="ECO:0007669"/>
    <property type="project" value="UniProtKB-EC"/>
</dbReference>
<dbReference type="HOGENOM" id="CLU_081251_3_4_2"/>
<feature type="active site" description="Proton donor" evidence="2">
    <location>
        <position position="48"/>
    </location>
</feature>
<sequence>MISMSERIRSFIAIEIEEQGVLAKIIRIKNSISDLGLDIKPVEDENIHITIRFLGEITLTTLNEIKNILNNVTKIVKPFTIGVKGIGAFPNALRPRVIWVGISEGFDNLVAIRKYVDNEIMRLKLIDVHRDEHEFSPHITIARVKSLRNINKFIEFYQSYKDFEFGVSPVSKIKLKQSTLTPRGPIYKDIHVVNLM</sequence>
<dbReference type="PANTHER" id="PTHR35561">
    <property type="entry name" value="RNA 2',3'-CYCLIC PHOSPHODIESTERASE"/>
    <property type="match status" value="1"/>
</dbReference>
<evidence type="ECO:0000313" key="5">
    <source>
        <dbReference type="Proteomes" id="UP000001304"/>
    </source>
</evidence>
<keyword evidence="5" id="KW-1185">Reference proteome</keyword>
<comment type="catalytic activity">
    <reaction evidence="2">
        <text>a 3'-end 2',3'-cyclophospho-ribonucleotide-RNA + H2O = a 3'-end 2'-phospho-ribonucleotide-RNA + H(+)</text>
        <dbReference type="Rhea" id="RHEA:11828"/>
        <dbReference type="Rhea" id="RHEA-COMP:10464"/>
        <dbReference type="Rhea" id="RHEA-COMP:17353"/>
        <dbReference type="ChEBI" id="CHEBI:15377"/>
        <dbReference type="ChEBI" id="CHEBI:15378"/>
        <dbReference type="ChEBI" id="CHEBI:83064"/>
        <dbReference type="ChEBI" id="CHEBI:173113"/>
        <dbReference type="EC" id="3.1.4.58"/>
    </reaction>
</comment>
<keyword evidence="4" id="KW-0436">Ligase</keyword>
<name>E0SQW3_IGNAA</name>
<dbReference type="STRING" id="583356.Igag_1491"/>
<proteinExistence type="inferred from homology"/>